<name>A0A1W1UQJ3_DESTI</name>
<organism evidence="3 4">
    <name type="scientific">Desulfonispora thiosulfatigenes DSM 11270</name>
    <dbReference type="NCBI Taxonomy" id="656914"/>
    <lineage>
        <taxon>Bacteria</taxon>
        <taxon>Bacillati</taxon>
        <taxon>Bacillota</taxon>
        <taxon>Clostridia</taxon>
        <taxon>Eubacteriales</taxon>
        <taxon>Peptococcaceae</taxon>
        <taxon>Desulfonispora</taxon>
    </lineage>
</organism>
<evidence type="ECO:0008006" key="5">
    <source>
        <dbReference type="Google" id="ProtNLM"/>
    </source>
</evidence>
<evidence type="ECO:0000259" key="2">
    <source>
        <dbReference type="Pfam" id="PF13739"/>
    </source>
</evidence>
<evidence type="ECO:0000313" key="3">
    <source>
        <dbReference type="EMBL" id="SMB83326.1"/>
    </source>
</evidence>
<keyword evidence="4" id="KW-1185">Reference proteome</keyword>
<dbReference type="Proteomes" id="UP000192731">
    <property type="component" value="Unassembled WGS sequence"/>
</dbReference>
<proteinExistence type="predicted"/>
<sequence length="205" mass="23842">MDKSRFPVNTTTMRLVRPRMDIYYPVVHDYNINPYVAQRVNTTIANKVHEMNVKQGFYENPQTEVSGFYEIKNNQRSILSISLGNYAYSGGAHGLTLMDSLTFNMQTGQKYELKDLFKKGSNYVQVLSDIIKKQIEQRDISLFEEFTGIKRNQEFYIADKSLVIYFQLYELTAYAYGIPYFPISIYEIEDIIDEEGPLGMMFGSF</sequence>
<reference evidence="3 4" key="1">
    <citation type="submission" date="2017-04" db="EMBL/GenBank/DDBJ databases">
        <authorList>
            <person name="Afonso C.L."/>
            <person name="Miller P.J."/>
            <person name="Scott M.A."/>
            <person name="Spackman E."/>
            <person name="Goraichik I."/>
            <person name="Dimitrov K.M."/>
            <person name="Suarez D.L."/>
            <person name="Swayne D.E."/>
        </authorList>
    </citation>
    <scope>NUCLEOTIDE SEQUENCE [LARGE SCALE GENOMIC DNA]</scope>
    <source>
        <strain evidence="3 4">DSM 11270</strain>
    </source>
</reference>
<dbReference type="STRING" id="656914.SAMN00017405_1027"/>
<evidence type="ECO:0000259" key="1">
    <source>
        <dbReference type="Pfam" id="PF11738"/>
    </source>
</evidence>
<feature type="domain" description="Deacetylase PdaC" evidence="2">
    <location>
        <begin position="20"/>
        <end position="96"/>
    </location>
</feature>
<dbReference type="EMBL" id="FWWT01000008">
    <property type="protein sequence ID" value="SMB83326.1"/>
    <property type="molecule type" value="Genomic_DNA"/>
</dbReference>
<dbReference type="InterPro" id="IPR037126">
    <property type="entry name" value="PdaC/RsiV-like_sf"/>
</dbReference>
<evidence type="ECO:0000313" key="4">
    <source>
        <dbReference type="Proteomes" id="UP000192731"/>
    </source>
</evidence>
<dbReference type="Pfam" id="PF13739">
    <property type="entry name" value="PdaC"/>
    <property type="match status" value="1"/>
</dbReference>
<dbReference type="InterPro" id="IPR021729">
    <property type="entry name" value="DUF3298"/>
</dbReference>
<accession>A0A1W1UQJ3</accession>
<dbReference type="Pfam" id="PF11738">
    <property type="entry name" value="DUF3298"/>
    <property type="match status" value="1"/>
</dbReference>
<gene>
    <name evidence="3" type="ORF">SAMN00017405_1027</name>
</gene>
<dbReference type="OrthoDB" id="5637at2"/>
<protein>
    <recommendedName>
        <fullName evidence="5">DUF3298 domain-containing protein</fullName>
    </recommendedName>
</protein>
<dbReference type="RefSeq" id="WP_084052272.1">
    <property type="nucleotide sequence ID" value="NZ_FWWT01000008.1"/>
</dbReference>
<dbReference type="Gene3D" id="3.90.640.20">
    <property type="entry name" value="Heat-shock cognate protein, ATPase"/>
    <property type="match status" value="1"/>
</dbReference>
<dbReference type="InterPro" id="IPR025303">
    <property type="entry name" value="PdaC"/>
</dbReference>
<dbReference type="AlphaFoldDB" id="A0A1W1UQJ3"/>
<feature type="domain" description="DUF3298" evidence="1">
    <location>
        <begin position="114"/>
        <end position="184"/>
    </location>
</feature>
<dbReference type="Gene3D" id="3.30.565.40">
    <property type="entry name" value="Fervidobacterium nodosum Rt17-B1 like"/>
    <property type="match status" value="1"/>
</dbReference>